<dbReference type="VEuPathDB" id="AmoebaDB:EHI8A_045410"/>
<dbReference type="VEuPathDB" id="AmoebaDB:EHI_198610"/>
<gene>
    <name evidence="2" type="ORF">CL6EHI_198610</name>
</gene>
<dbReference type="InterPro" id="IPR002563">
    <property type="entry name" value="Flavin_Rdtase-like_dom"/>
</dbReference>
<dbReference type="VEuPathDB" id="AmoebaDB:EHI7A_046060"/>
<dbReference type="SMART" id="SM00903">
    <property type="entry name" value="Flavin_Reduct"/>
    <property type="match status" value="1"/>
</dbReference>
<proteinExistence type="predicted"/>
<protein>
    <recommendedName>
        <fullName evidence="1">Flavin reductase like domain-containing protein</fullName>
    </recommendedName>
</protein>
<dbReference type="InterPro" id="IPR053310">
    <property type="entry name" value="Flavoredoxin-like"/>
</dbReference>
<sequence>MNSVLINKDTASRIINHGPVVMITAYDEENQRTTGMTCQWNMPLSRVSVAVKMGASSYTSKCILKTKKFVINVPTKEILESVRFFGKHHGNDVDKFKETGLHLKQCSTPSFGNLLIAETVCQIELTLDRIIEETDGSKLLIGLVEACWADPKFFKDGSYTYTSKTEEKYLTLHHFGGDNFGISHPL</sequence>
<dbReference type="AlphaFoldDB" id="A0A5K1V291"/>
<dbReference type="SUPFAM" id="SSF50475">
    <property type="entry name" value="FMN-binding split barrel"/>
    <property type="match status" value="1"/>
</dbReference>
<evidence type="ECO:0000313" key="2">
    <source>
        <dbReference type="EMBL" id="GAT93147.1"/>
    </source>
</evidence>
<dbReference type="OMA" id="EAACCIE"/>
<dbReference type="PANTHER" id="PTHR43241:SF1">
    <property type="entry name" value="FLAVIN REDUCTASE LIKE DOMAIN-CONTAINING PROTEIN"/>
    <property type="match status" value="1"/>
</dbReference>
<accession>A0A5K1V291</accession>
<dbReference type="Gene3D" id="2.30.110.10">
    <property type="entry name" value="Electron Transport, Fmn-binding Protein, Chain A"/>
    <property type="match status" value="1"/>
</dbReference>
<evidence type="ECO:0000313" key="3">
    <source>
        <dbReference type="Proteomes" id="UP000078387"/>
    </source>
</evidence>
<dbReference type="InterPro" id="IPR012349">
    <property type="entry name" value="Split_barrel_FMN-bd"/>
</dbReference>
<feature type="domain" description="Flavin reductase like" evidence="1">
    <location>
        <begin position="13"/>
        <end position="161"/>
    </location>
</feature>
<dbReference type="VEuPathDB" id="AmoebaDB:KM1_090860"/>
<dbReference type="Proteomes" id="UP000078387">
    <property type="component" value="Unassembled WGS sequence"/>
</dbReference>
<organism evidence="2 3">
    <name type="scientific">Entamoeba histolytica</name>
    <dbReference type="NCBI Taxonomy" id="5759"/>
    <lineage>
        <taxon>Eukaryota</taxon>
        <taxon>Amoebozoa</taxon>
        <taxon>Evosea</taxon>
        <taxon>Archamoebae</taxon>
        <taxon>Mastigamoebida</taxon>
        <taxon>Entamoebidae</taxon>
        <taxon>Entamoeba</taxon>
    </lineage>
</organism>
<comment type="caution">
    <text evidence="2">The sequence shown here is derived from an EMBL/GenBank/DDBJ whole genome shotgun (WGS) entry which is preliminary data.</text>
</comment>
<evidence type="ECO:0000259" key="1">
    <source>
        <dbReference type="SMART" id="SM00903"/>
    </source>
</evidence>
<reference evidence="2 3" key="1">
    <citation type="submission" date="2016-05" db="EMBL/GenBank/DDBJ databases">
        <title>First whole genome sequencing of Entamoeba histolytica HM1:IMSS-clone-6.</title>
        <authorList>
            <person name="Mukherjee Avik.K."/>
            <person name="Izumyama S."/>
            <person name="Nakada-Tsukui K."/>
            <person name="Nozaki T."/>
        </authorList>
    </citation>
    <scope>NUCLEOTIDE SEQUENCE [LARGE SCALE GENOMIC DNA]</scope>
    <source>
        <strain evidence="2 3">HM1:IMSS clone 6</strain>
    </source>
</reference>
<name>A0A5K1V291_ENTHI</name>
<dbReference type="VEuPathDB" id="AmoebaDB:EHI5A_079860"/>
<dbReference type="PANTHER" id="PTHR43241">
    <property type="entry name" value="FLAVIN REDUCTASE DOMAIN PROTEIN"/>
    <property type="match status" value="1"/>
</dbReference>
<dbReference type="GO" id="GO:0010181">
    <property type="term" value="F:FMN binding"/>
    <property type="evidence" value="ECO:0007669"/>
    <property type="project" value="InterPro"/>
</dbReference>
<dbReference type="EMBL" id="BDEQ01000001">
    <property type="protein sequence ID" value="GAT93147.1"/>
    <property type="molecule type" value="Genomic_DNA"/>
</dbReference>
<dbReference type="Pfam" id="PF01613">
    <property type="entry name" value="Flavin_Reduct"/>
    <property type="match status" value="1"/>
</dbReference>